<dbReference type="Pfam" id="PF07690">
    <property type="entry name" value="MFS_1"/>
    <property type="match status" value="1"/>
</dbReference>
<evidence type="ECO:0000313" key="6">
    <source>
        <dbReference type="EMBL" id="MBB3973555.1"/>
    </source>
</evidence>
<feature type="transmembrane region" description="Helical" evidence="4">
    <location>
        <begin position="371"/>
        <end position="394"/>
    </location>
</feature>
<evidence type="ECO:0000259" key="5">
    <source>
        <dbReference type="PROSITE" id="PS50850"/>
    </source>
</evidence>
<dbReference type="Gene3D" id="1.20.1250.20">
    <property type="entry name" value="MFS general substrate transporter like domains"/>
    <property type="match status" value="1"/>
</dbReference>
<keyword evidence="1 4" id="KW-0812">Transmembrane</keyword>
<feature type="domain" description="Major facilitator superfamily (MFS) profile" evidence="5">
    <location>
        <begin position="21"/>
        <end position="399"/>
    </location>
</feature>
<dbReference type="EMBL" id="JACIDR010000003">
    <property type="protein sequence ID" value="MBB3973555.1"/>
    <property type="molecule type" value="Genomic_DNA"/>
</dbReference>
<evidence type="ECO:0000256" key="4">
    <source>
        <dbReference type="SAM" id="Phobius"/>
    </source>
</evidence>
<organism evidence="6 7">
    <name type="scientific">Hansschlegelia beijingensis</name>
    <dbReference type="NCBI Taxonomy" id="1133344"/>
    <lineage>
        <taxon>Bacteria</taxon>
        <taxon>Pseudomonadati</taxon>
        <taxon>Pseudomonadota</taxon>
        <taxon>Alphaproteobacteria</taxon>
        <taxon>Hyphomicrobiales</taxon>
        <taxon>Methylopilaceae</taxon>
        <taxon>Hansschlegelia</taxon>
    </lineage>
</organism>
<keyword evidence="7" id="KW-1185">Reference proteome</keyword>
<feature type="transmembrane region" description="Helical" evidence="4">
    <location>
        <begin position="144"/>
        <end position="163"/>
    </location>
</feature>
<keyword evidence="3 4" id="KW-0472">Membrane</keyword>
<keyword evidence="2 4" id="KW-1133">Transmembrane helix</keyword>
<feature type="transmembrane region" description="Helical" evidence="4">
    <location>
        <begin position="111"/>
        <end position="132"/>
    </location>
</feature>
<dbReference type="SUPFAM" id="SSF103473">
    <property type="entry name" value="MFS general substrate transporter"/>
    <property type="match status" value="1"/>
</dbReference>
<dbReference type="PANTHER" id="PTHR42910">
    <property type="entry name" value="TRANSPORTER SCO4007-RELATED"/>
    <property type="match status" value="1"/>
</dbReference>
<name>A0A7W6CYR1_9HYPH</name>
<feature type="transmembrane region" description="Helical" evidence="4">
    <location>
        <begin position="87"/>
        <end position="105"/>
    </location>
</feature>
<dbReference type="AlphaFoldDB" id="A0A7W6CYR1"/>
<evidence type="ECO:0000256" key="2">
    <source>
        <dbReference type="ARBA" id="ARBA00022989"/>
    </source>
</evidence>
<feature type="transmembrane region" description="Helical" evidence="4">
    <location>
        <begin position="175"/>
        <end position="194"/>
    </location>
</feature>
<dbReference type="GO" id="GO:0022857">
    <property type="term" value="F:transmembrane transporter activity"/>
    <property type="evidence" value="ECO:0007669"/>
    <property type="project" value="InterPro"/>
</dbReference>
<feature type="transmembrane region" description="Helical" evidence="4">
    <location>
        <begin position="346"/>
        <end position="365"/>
    </location>
</feature>
<protein>
    <submittedName>
        <fullName evidence="6">Putative MFS family arabinose efflux permease</fullName>
    </submittedName>
</protein>
<accession>A0A7W6CYR1</accession>
<dbReference type="InterPro" id="IPR020846">
    <property type="entry name" value="MFS_dom"/>
</dbReference>
<dbReference type="InterPro" id="IPR011701">
    <property type="entry name" value="MFS"/>
</dbReference>
<evidence type="ECO:0000313" key="7">
    <source>
        <dbReference type="Proteomes" id="UP000528964"/>
    </source>
</evidence>
<feature type="transmembrane region" description="Helical" evidence="4">
    <location>
        <begin position="226"/>
        <end position="243"/>
    </location>
</feature>
<dbReference type="Proteomes" id="UP000528964">
    <property type="component" value="Unassembled WGS sequence"/>
</dbReference>
<dbReference type="PROSITE" id="PS50850">
    <property type="entry name" value="MFS"/>
    <property type="match status" value="1"/>
</dbReference>
<feature type="transmembrane region" description="Helical" evidence="4">
    <location>
        <begin position="310"/>
        <end position="330"/>
    </location>
</feature>
<feature type="transmembrane region" description="Helical" evidence="4">
    <location>
        <begin position="50"/>
        <end position="75"/>
    </location>
</feature>
<dbReference type="CDD" id="cd17324">
    <property type="entry name" value="MFS_NepI_like"/>
    <property type="match status" value="1"/>
</dbReference>
<dbReference type="PANTHER" id="PTHR42910:SF1">
    <property type="entry name" value="MAJOR FACILITATOR SUPERFAMILY (MFS) PROFILE DOMAIN-CONTAINING PROTEIN"/>
    <property type="match status" value="1"/>
</dbReference>
<comment type="caution">
    <text evidence="6">The sequence shown here is derived from an EMBL/GenBank/DDBJ whole genome shotgun (WGS) entry which is preliminary data.</text>
</comment>
<gene>
    <name evidence="6" type="ORF">GGR24_002225</name>
</gene>
<dbReference type="InterPro" id="IPR036259">
    <property type="entry name" value="MFS_trans_sf"/>
</dbReference>
<proteinExistence type="predicted"/>
<evidence type="ECO:0000256" key="1">
    <source>
        <dbReference type="ARBA" id="ARBA00022692"/>
    </source>
</evidence>
<feature type="transmembrane region" description="Helical" evidence="4">
    <location>
        <begin position="286"/>
        <end position="304"/>
    </location>
</feature>
<reference evidence="6 7" key="1">
    <citation type="submission" date="2020-08" db="EMBL/GenBank/DDBJ databases">
        <title>Genomic Encyclopedia of Type Strains, Phase IV (KMG-IV): sequencing the most valuable type-strain genomes for metagenomic binning, comparative biology and taxonomic classification.</title>
        <authorList>
            <person name="Goeker M."/>
        </authorList>
    </citation>
    <scope>NUCLEOTIDE SEQUENCE [LARGE SCALE GENOMIC DNA]</scope>
    <source>
        <strain evidence="6 7">DSM 25481</strain>
    </source>
</reference>
<feature type="transmembrane region" description="Helical" evidence="4">
    <location>
        <begin position="255"/>
        <end position="274"/>
    </location>
</feature>
<dbReference type="RefSeq" id="WP_183395417.1">
    <property type="nucleotide sequence ID" value="NZ_JACIDR010000003.1"/>
</dbReference>
<evidence type="ECO:0000256" key="3">
    <source>
        <dbReference type="ARBA" id="ARBA00023136"/>
    </source>
</evidence>
<sequence>MAETRIALDAPRSAAGAGRGVVLAAAAACGAIVANLYYAQPLVDLIARDLGVAATLASAVVALTQVGYAIGLLLLAPLVDLVESRRLLTATLSAAAAALLAAAAAPNGAVFLAASLLIGIASVAAQMLLPLIAGMEPEASRGRVVGTIMSGLLFGILLARPVAGVVADAFGWRAMFGLSAVLMAVTALALRALIPSRRPESRMSYGELIGSMAELLARYPTLRRRALYQAAMFAAFSLFWTASPMRLAGEYGWSHSMIGLFALAGASGALIAPFAGRMADAGHTRIGTLIAIACGVAGMILAGLDWTLGLAGLLLAAIVLDMGVQANMILGQREIYGLDAAARGRINGLYVAILFLGGALGSALTSPVFAYFGWAGLAVVGAALPLAALAAAAVERPAH</sequence>
<feature type="transmembrane region" description="Helical" evidence="4">
    <location>
        <begin position="21"/>
        <end position="38"/>
    </location>
</feature>